<dbReference type="FunFam" id="2.40.10.170:FF:000004">
    <property type="entry name" value="ATP synthase subunit beta"/>
    <property type="match status" value="1"/>
</dbReference>
<sequence length="652" mass="69968">MKRFTKLPAEYYRVGSAFGHGSRPISSIPTRDFVKNLPDAPSSPKLDSKTKARQYTEKWRLPSPSTTRKSLSSNRAKVVPLPRPTTVLNSTINTADSWEPYVVKSGLQNRVRPMFKLGACVTLRSFSKKFSTSQMARAPTPKSTPPPAAPAAPAAPAPPPAKKPPAPTKTPGQEPQKLSSTAGAEGKIIAVIGAVVDVQFDKNLPPILNALEVPGRKPRLILEVAQHLGESACRTIAMDGTEGLVRGQPIIDTGAPITIPVGEGTLGRIINVIGEPIDERGPIETTEFAAIHADAPPFVEMSVEQEILVTGIKVVDLLAPYVKGGKIGLFGGAGVGKTVLIMELINNVAKAHGGFSVFAGVGERTREGNDLYHEMKVGGVITDDYKTSKVALVYGQMNEPPGARARVALTGLTVAEHFRDKEGQDVLLFIDNIFRFTQAGSEVSALLGRIPSAVGYQPTLATDMGTMQERITTTKTGSITSVQAVYVPADDLTDPAPATTFAHLDATTVLSRAIAELGVYPAVDPLDSTSRVMDPNIIGPEHYGVARGVQKILQDYKSLQDIIAILGMDELSEDDKLTVARARKIQRFLSQPFQVAEVFTGHIGKLVKLEETIKGFKRILDGELDHIPEAAFYMVGTIEDVIAKAQDLAKSV</sequence>
<dbReference type="SUPFAM" id="SSF52540">
    <property type="entry name" value="P-loop containing nucleoside triphosphate hydrolases"/>
    <property type="match status" value="1"/>
</dbReference>
<accession>A0A7E5WVQ8</accession>
<keyword evidence="11 12" id="KW-0066">ATP synthesis</keyword>
<evidence type="ECO:0000313" key="16">
    <source>
        <dbReference type="RefSeq" id="XP_026744246.1"/>
    </source>
</evidence>
<keyword evidence="3" id="KW-0813">Transport</keyword>
<evidence type="ECO:0000256" key="10">
    <source>
        <dbReference type="ARBA" id="ARBA00023196"/>
    </source>
</evidence>
<dbReference type="OrthoDB" id="14523at2759"/>
<feature type="compositionally biased region" description="Polar residues" evidence="13">
    <location>
        <begin position="63"/>
        <end position="75"/>
    </location>
</feature>
<dbReference type="AlphaFoldDB" id="A0A7E5WVQ8"/>
<dbReference type="InParanoid" id="A0A7E5WVQ8"/>
<feature type="region of interest" description="Disordered" evidence="13">
    <location>
        <begin position="17"/>
        <end position="76"/>
    </location>
</feature>
<feature type="domain" description="AAA+ ATPase" evidence="14">
    <location>
        <begin position="323"/>
        <end position="593"/>
    </location>
</feature>
<keyword evidence="4 12" id="KW-0547">Nucleotide-binding</keyword>
<keyword evidence="8" id="KW-0406">Ion transport</keyword>
<comment type="function">
    <text evidence="12">Produces ATP from ADP in the presence of a proton gradient across the membrane.</text>
</comment>
<dbReference type="GO" id="GO:0046933">
    <property type="term" value="F:proton-transporting ATP synthase activity, rotational mechanism"/>
    <property type="evidence" value="ECO:0007669"/>
    <property type="project" value="InterPro"/>
</dbReference>
<dbReference type="InterPro" id="IPR000194">
    <property type="entry name" value="ATPase_F1/V1/A1_a/bsu_nucl-bd"/>
</dbReference>
<evidence type="ECO:0000256" key="12">
    <source>
        <dbReference type="RuleBase" id="RU003553"/>
    </source>
</evidence>
<dbReference type="InterPro" id="IPR027417">
    <property type="entry name" value="P-loop_NTPase"/>
</dbReference>
<dbReference type="CDD" id="cd18115">
    <property type="entry name" value="ATP-synt_F1_beta_N"/>
    <property type="match status" value="1"/>
</dbReference>
<evidence type="ECO:0000256" key="3">
    <source>
        <dbReference type="ARBA" id="ARBA00022448"/>
    </source>
</evidence>
<dbReference type="KEGG" id="tnl:113505642"/>
<keyword evidence="7" id="KW-1278">Translocase</keyword>
<organism evidence="15 16">
    <name type="scientific">Trichoplusia ni</name>
    <name type="common">Cabbage looper</name>
    <dbReference type="NCBI Taxonomy" id="7111"/>
    <lineage>
        <taxon>Eukaryota</taxon>
        <taxon>Metazoa</taxon>
        <taxon>Ecdysozoa</taxon>
        <taxon>Arthropoda</taxon>
        <taxon>Hexapoda</taxon>
        <taxon>Insecta</taxon>
        <taxon>Pterygota</taxon>
        <taxon>Neoptera</taxon>
        <taxon>Endopterygota</taxon>
        <taxon>Lepidoptera</taxon>
        <taxon>Glossata</taxon>
        <taxon>Ditrysia</taxon>
        <taxon>Noctuoidea</taxon>
        <taxon>Noctuidae</taxon>
        <taxon>Plusiinae</taxon>
        <taxon>Trichoplusia</taxon>
    </lineage>
</organism>
<keyword evidence="10 12" id="KW-0139">CF(1)</keyword>
<dbReference type="SUPFAM" id="SSF50615">
    <property type="entry name" value="N-terminal domain of alpha and beta subunits of F1 ATP synthase"/>
    <property type="match status" value="1"/>
</dbReference>
<evidence type="ECO:0000259" key="14">
    <source>
        <dbReference type="SMART" id="SM00382"/>
    </source>
</evidence>
<dbReference type="SMART" id="SM00382">
    <property type="entry name" value="AAA"/>
    <property type="match status" value="1"/>
</dbReference>
<dbReference type="GeneID" id="113505642"/>
<dbReference type="PROSITE" id="PS00152">
    <property type="entry name" value="ATPASE_ALPHA_BETA"/>
    <property type="match status" value="1"/>
</dbReference>
<dbReference type="EC" id="7.1.2.2" evidence="12"/>
<dbReference type="PANTHER" id="PTHR15184:SF71">
    <property type="entry name" value="ATP SYNTHASE SUBUNIT BETA, MITOCHONDRIAL"/>
    <property type="match status" value="1"/>
</dbReference>
<feature type="region of interest" description="Disordered" evidence="13">
    <location>
        <begin position="130"/>
        <end position="181"/>
    </location>
</feature>
<dbReference type="GO" id="GO:0005524">
    <property type="term" value="F:ATP binding"/>
    <property type="evidence" value="ECO:0007669"/>
    <property type="project" value="UniProtKB-KW"/>
</dbReference>
<evidence type="ECO:0000256" key="1">
    <source>
        <dbReference type="ARBA" id="ARBA00004370"/>
    </source>
</evidence>
<dbReference type="NCBIfam" id="TIGR01039">
    <property type="entry name" value="atpD"/>
    <property type="match status" value="1"/>
</dbReference>
<dbReference type="InterPro" id="IPR003593">
    <property type="entry name" value="AAA+_ATPase"/>
</dbReference>
<comment type="catalytic activity">
    <reaction evidence="12">
        <text>ATP + H2O + 4 H(+)(in) = ADP + phosphate + 5 H(+)(out)</text>
        <dbReference type="Rhea" id="RHEA:57720"/>
        <dbReference type="ChEBI" id="CHEBI:15377"/>
        <dbReference type="ChEBI" id="CHEBI:15378"/>
        <dbReference type="ChEBI" id="CHEBI:30616"/>
        <dbReference type="ChEBI" id="CHEBI:43474"/>
        <dbReference type="ChEBI" id="CHEBI:456216"/>
        <dbReference type="EC" id="7.1.2.2"/>
    </reaction>
</comment>
<dbReference type="InterPro" id="IPR020003">
    <property type="entry name" value="ATPase_a/bsu_AS"/>
</dbReference>
<dbReference type="Proteomes" id="UP000322000">
    <property type="component" value="Chromosome 26"/>
</dbReference>
<dbReference type="Pfam" id="PF00006">
    <property type="entry name" value="ATP-synt_ab"/>
    <property type="match status" value="1"/>
</dbReference>
<evidence type="ECO:0000256" key="6">
    <source>
        <dbReference type="ARBA" id="ARBA00022840"/>
    </source>
</evidence>
<dbReference type="InterPro" id="IPR036121">
    <property type="entry name" value="ATPase_F1/V1/A1_a/bsu_N_sf"/>
</dbReference>
<dbReference type="FunFam" id="1.10.1140.10:FF:000001">
    <property type="entry name" value="ATP synthase subunit beta"/>
    <property type="match status" value="1"/>
</dbReference>
<evidence type="ECO:0000256" key="2">
    <source>
        <dbReference type="ARBA" id="ARBA00008936"/>
    </source>
</evidence>
<keyword evidence="15" id="KW-1185">Reference proteome</keyword>
<feature type="compositionally biased region" description="Pro residues" evidence="13">
    <location>
        <begin position="142"/>
        <end position="168"/>
    </location>
</feature>
<evidence type="ECO:0000313" key="15">
    <source>
        <dbReference type="Proteomes" id="UP000322000"/>
    </source>
</evidence>
<evidence type="ECO:0000256" key="5">
    <source>
        <dbReference type="ARBA" id="ARBA00022781"/>
    </source>
</evidence>
<proteinExistence type="inferred from homology"/>
<dbReference type="GO" id="GO:0005739">
    <property type="term" value="C:mitochondrion"/>
    <property type="evidence" value="ECO:0007669"/>
    <property type="project" value="GOC"/>
</dbReference>
<dbReference type="Pfam" id="PF02874">
    <property type="entry name" value="ATP-synt_ab_N"/>
    <property type="match status" value="1"/>
</dbReference>
<feature type="compositionally biased region" description="Basic and acidic residues" evidence="13">
    <location>
        <begin position="46"/>
        <end position="60"/>
    </location>
</feature>
<dbReference type="InterPro" id="IPR024034">
    <property type="entry name" value="ATPase_F1/V1_b/a_C"/>
</dbReference>
<evidence type="ECO:0000256" key="11">
    <source>
        <dbReference type="ARBA" id="ARBA00023310"/>
    </source>
</evidence>
<dbReference type="RefSeq" id="XP_026744246.1">
    <property type="nucleotide sequence ID" value="XM_026888445.1"/>
</dbReference>
<dbReference type="Gene3D" id="1.10.1140.10">
    <property type="entry name" value="Bovine Mitochondrial F1-atpase, Atp Synthase Beta Chain, Chain D, domain 3"/>
    <property type="match status" value="1"/>
</dbReference>
<dbReference type="Gene3D" id="2.40.10.170">
    <property type="match status" value="1"/>
</dbReference>
<keyword evidence="5" id="KW-0375">Hydrogen ion transport</keyword>
<comment type="subcellular location">
    <subcellularLocation>
        <location evidence="1">Membrane</location>
    </subcellularLocation>
</comment>
<dbReference type="InterPro" id="IPR050053">
    <property type="entry name" value="ATPase_alpha/beta_chains"/>
</dbReference>
<dbReference type="Pfam" id="PF22919">
    <property type="entry name" value="ATP-synt_VA_C"/>
    <property type="match status" value="1"/>
</dbReference>
<evidence type="ECO:0000256" key="9">
    <source>
        <dbReference type="ARBA" id="ARBA00023136"/>
    </source>
</evidence>
<dbReference type="PANTHER" id="PTHR15184">
    <property type="entry name" value="ATP SYNTHASE"/>
    <property type="match status" value="1"/>
</dbReference>
<dbReference type="SUPFAM" id="SSF47917">
    <property type="entry name" value="C-terminal domain of alpha and beta subunits of F1 ATP synthase"/>
    <property type="match status" value="1"/>
</dbReference>
<reference evidence="16" key="1">
    <citation type="submission" date="2025-08" db="UniProtKB">
        <authorList>
            <consortium name="RefSeq"/>
        </authorList>
    </citation>
    <scope>IDENTIFICATION</scope>
</reference>
<evidence type="ECO:0000256" key="13">
    <source>
        <dbReference type="SAM" id="MobiDB-lite"/>
    </source>
</evidence>
<evidence type="ECO:0000256" key="8">
    <source>
        <dbReference type="ARBA" id="ARBA00023065"/>
    </source>
</evidence>
<evidence type="ECO:0000256" key="7">
    <source>
        <dbReference type="ARBA" id="ARBA00022967"/>
    </source>
</evidence>
<gene>
    <name evidence="16" type="primary">LOC113505642</name>
</gene>
<evidence type="ECO:0000256" key="4">
    <source>
        <dbReference type="ARBA" id="ARBA00022741"/>
    </source>
</evidence>
<dbReference type="FunFam" id="3.40.50.300:FF:000026">
    <property type="entry name" value="ATP synthase subunit beta"/>
    <property type="match status" value="1"/>
</dbReference>
<protein>
    <recommendedName>
        <fullName evidence="12">ATP synthase subunit beta</fullName>
        <ecNumber evidence="12">7.1.2.2</ecNumber>
    </recommendedName>
</protein>
<dbReference type="GO" id="GO:0042776">
    <property type="term" value="P:proton motive force-driven mitochondrial ATP synthesis"/>
    <property type="evidence" value="ECO:0007669"/>
    <property type="project" value="TreeGrafter"/>
</dbReference>
<keyword evidence="9" id="KW-0472">Membrane</keyword>
<dbReference type="CDD" id="cd01133">
    <property type="entry name" value="F1-ATPase_beta_CD"/>
    <property type="match status" value="1"/>
</dbReference>
<dbReference type="CDD" id="cd18110">
    <property type="entry name" value="ATP-synt_F1_beta_C"/>
    <property type="match status" value="1"/>
</dbReference>
<dbReference type="HAMAP" id="MF_01347">
    <property type="entry name" value="ATP_synth_beta_bact"/>
    <property type="match status" value="1"/>
</dbReference>
<dbReference type="InterPro" id="IPR055190">
    <property type="entry name" value="ATP-synt_VA_C"/>
</dbReference>
<name>A0A7E5WVQ8_TRINI</name>
<keyword evidence="6 12" id="KW-0067">ATP-binding</keyword>
<comment type="subunit">
    <text evidence="12">F-type ATPases have 2 components, CF(1) - the catalytic core - and CF(0) - the membrane proton channel. CF(1) and CF(0) have multiple subunits.</text>
</comment>
<comment type="similarity">
    <text evidence="2">Belongs to the ATPase alpha/beta chains family.</text>
</comment>
<dbReference type="InterPro" id="IPR005722">
    <property type="entry name" value="ATP_synth_F1_bsu"/>
</dbReference>
<dbReference type="InterPro" id="IPR004100">
    <property type="entry name" value="ATPase_F1/V1/A1_a/bsu_N"/>
</dbReference>
<dbReference type="GO" id="GO:0045259">
    <property type="term" value="C:proton-transporting ATP synthase complex"/>
    <property type="evidence" value="ECO:0007669"/>
    <property type="project" value="UniProtKB-KW"/>
</dbReference>
<dbReference type="Gene3D" id="3.40.50.300">
    <property type="entry name" value="P-loop containing nucleotide triphosphate hydrolases"/>
    <property type="match status" value="1"/>
</dbReference>